<dbReference type="Gene3D" id="3.30.40.10">
    <property type="entry name" value="Zinc/RING finger domain, C3HC4 (zinc finger)"/>
    <property type="match status" value="1"/>
</dbReference>
<evidence type="ECO:0000259" key="5">
    <source>
        <dbReference type="PROSITE" id="PS51292"/>
    </source>
</evidence>
<reference evidence="6" key="1">
    <citation type="journal article" date="2023" name="Plant J.">
        <title>Genome sequences and population genomics provide insights into the demographic history, inbreeding, and mutation load of two 'living fossil' tree species of Dipteronia.</title>
        <authorList>
            <person name="Feng Y."/>
            <person name="Comes H.P."/>
            <person name="Chen J."/>
            <person name="Zhu S."/>
            <person name="Lu R."/>
            <person name="Zhang X."/>
            <person name="Li P."/>
            <person name="Qiu J."/>
            <person name="Olsen K.M."/>
            <person name="Qiu Y."/>
        </authorList>
    </citation>
    <scope>NUCLEOTIDE SEQUENCE</scope>
    <source>
        <strain evidence="6">KIB01</strain>
    </source>
</reference>
<dbReference type="GO" id="GO:0008270">
    <property type="term" value="F:zinc ion binding"/>
    <property type="evidence" value="ECO:0007669"/>
    <property type="project" value="UniProtKB-KW"/>
</dbReference>
<dbReference type="InterPro" id="IPR013083">
    <property type="entry name" value="Znf_RING/FYVE/PHD"/>
</dbReference>
<evidence type="ECO:0000256" key="4">
    <source>
        <dbReference type="SAM" id="Phobius"/>
    </source>
</evidence>
<name>A0AAD9WU02_9ROSI</name>
<keyword evidence="1" id="KW-0479">Metal-binding</keyword>
<evidence type="ECO:0000313" key="7">
    <source>
        <dbReference type="Proteomes" id="UP001280121"/>
    </source>
</evidence>
<dbReference type="InterPro" id="IPR011016">
    <property type="entry name" value="Znf_RING-CH"/>
</dbReference>
<comment type="caution">
    <text evidence="6">The sequence shown here is derived from an EMBL/GenBank/DDBJ whole genome shotgun (WGS) entry which is preliminary data.</text>
</comment>
<keyword evidence="3" id="KW-0862">Zinc</keyword>
<evidence type="ECO:0000256" key="2">
    <source>
        <dbReference type="ARBA" id="ARBA00022771"/>
    </source>
</evidence>
<evidence type="ECO:0000256" key="1">
    <source>
        <dbReference type="ARBA" id="ARBA00022723"/>
    </source>
</evidence>
<dbReference type="PANTHER" id="PTHR46214">
    <property type="entry name" value="ZINC FINGER, RING-CH-TYPE"/>
    <property type="match status" value="1"/>
</dbReference>
<gene>
    <name evidence="6" type="ORF">Ddye_024261</name>
</gene>
<dbReference type="AlphaFoldDB" id="A0AAD9WU02"/>
<keyword evidence="7" id="KW-1185">Reference proteome</keyword>
<keyword evidence="2" id="KW-0863">Zinc-finger</keyword>
<dbReference type="SMART" id="SM00744">
    <property type="entry name" value="RINGv"/>
    <property type="match status" value="1"/>
</dbReference>
<feature type="transmembrane region" description="Helical" evidence="4">
    <location>
        <begin position="326"/>
        <end position="344"/>
    </location>
</feature>
<evidence type="ECO:0000256" key="3">
    <source>
        <dbReference type="ARBA" id="ARBA00022833"/>
    </source>
</evidence>
<dbReference type="Pfam" id="PF12906">
    <property type="entry name" value="RINGv"/>
    <property type="match status" value="1"/>
</dbReference>
<dbReference type="PANTHER" id="PTHR46214:SF8">
    <property type="entry name" value="RING_FYVE_PHD ZINC FINGER SUPERFAMILY PROTEIN"/>
    <property type="match status" value="1"/>
</dbReference>
<organism evidence="6 7">
    <name type="scientific">Dipteronia dyeriana</name>
    <dbReference type="NCBI Taxonomy" id="168575"/>
    <lineage>
        <taxon>Eukaryota</taxon>
        <taxon>Viridiplantae</taxon>
        <taxon>Streptophyta</taxon>
        <taxon>Embryophyta</taxon>
        <taxon>Tracheophyta</taxon>
        <taxon>Spermatophyta</taxon>
        <taxon>Magnoliopsida</taxon>
        <taxon>eudicotyledons</taxon>
        <taxon>Gunneridae</taxon>
        <taxon>Pentapetalae</taxon>
        <taxon>rosids</taxon>
        <taxon>malvids</taxon>
        <taxon>Sapindales</taxon>
        <taxon>Sapindaceae</taxon>
        <taxon>Hippocastanoideae</taxon>
        <taxon>Acereae</taxon>
        <taxon>Dipteronia</taxon>
    </lineage>
</organism>
<keyword evidence="4" id="KW-0812">Transmembrane</keyword>
<evidence type="ECO:0000313" key="6">
    <source>
        <dbReference type="EMBL" id="KAK2642498.1"/>
    </source>
</evidence>
<feature type="domain" description="RING-CH-type" evidence="5">
    <location>
        <begin position="214"/>
        <end position="289"/>
    </location>
</feature>
<keyword evidence="4" id="KW-1133">Transmembrane helix</keyword>
<dbReference type="EMBL" id="JANJYI010000007">
    <property type="protein sequence ID" value="KAK2642498.1"/>
    <property type="molecule type" value="Genomic_DNA"/>
</dbReference>
<keyword evidence="4" id="KW-0472">Membrane</keyword>
<proteinExistence type="predicted"/>
<accession>A0AAD9WU02</accession>
<sequence>MDPENRKLGEDLSLDSVVTSENTNKSINGVVLDSVVVTNSDDREDLVSQVDELQALKGVTNQETCDSAVVVESSGNSADGVMLETVIDLNSDRISSFNGGCGSKNDEVESSEAPAASIRQGISERIGRIDQRCNGDLSSLIDVVVLETVIVVTSDQTACVSGENRAVEMKSNELGTSKALVESEKRKVSKVDKEYCVIDMNCGAGDRDRKGFKESFDGERVCRICHLSSEQLSETASDTSFCTTTVELIPIGCGCKDELGIAHIHCAESWFKLKGNRSCEICGQIAKNIAGVGDNRFMAEWNEQRIIGSGSNTSERRGGCWRGQPFCNFLMACLVIAFVLPWFFRVNMF</sequence>
<protein>
    <recommendedName>
        <fullName evidence="5">RING-CH-type domain-containing protein</fullName>
    </recommendedName>
</protein>
<dbReference type="SUPFAM" id="SSF57850">
    <property type="entry name" value="RING/U-box"/>
    <property type="match status" value="1"/>
</dbReference>
<dbReference type="Proteomes" id="UP001280121">
    <property type="component" value="Unassembled WGS sequence"/>
</dbReference>
<dbReference type="PROSITE" id="PS51292">
    <property type="entry name" value="ZF_RING_CH"/>
    <property type="match status" value="1"/>
</dbReference>